<dbReference type="RefSeq" id="WP_256399354.1">
    <property type="nucleotide sequence ID" value="NZ_JANHJR010000002.1"/>
</dbReference>
<dbReference type="AlphaFoldDB" id="A0ABD6DGV4"/>
<name>A0ABD6DGV4_9EURY</name>
<dbReference type="Pfam" id="PF19887">
    <property type="entry name" value="DUF6360"/>
    <property type="match status" value="1"/>
</dbReference>
<proteinExistence type="predicted"/>
<dbReference type="InterPro" id="IPR045940">
    <property type="entry name" value="DUF6360"/>
</dbReference>
<organism evidence="1 2">
    <name type="scientific">Haloarchaeobius litoreus</name>
    <dbReference type="NCBI Taxonomy" id="755306"/>
    <lineage>
        <taxon>Archaea</taxon>
        <taxon>Methanobacteriati</taxon>
        <taxon>Methanobacteriota</taxon>
        <taxon>Stenosarchaea group</taxon>
        <taxon>Halobacteria</taxon>
        <taxon>Halobacteriales</taxon>
        <taxon>Halorubellaceae</taxon>
        <taxon>Haloarchaeobius</taxon>
    </lineage>
</organism>
<sequence length="95" mass="10384">MADRLLKVNAYTTLDLVDATVRGHDFAEEVFAVCNATAARESPDHVKLQFELDNMTEDVLPAHTEELQLTPEQARTLASALVEQADRVEATGDGS</sequence>
<comment type="caution">
    <text evidence="1">The sequence shown here is derived from an EMBL/GenBank/DDBJ whole genome shotgun (WGS) entry which is preliminary data.</text>
</comment>
<gene>
    <name evidence="1" type="ORF">ACFSBL_00070</name>
</gene>
<evidence type="ECO:0000313" key="2">
    <source>
        <dbReference type="Proteomes" id="UP001597034"/>
    </source>
</evidence>
<dbReference type="EMBL" id="JBHUDO010000001">
    <property type="protein sequence ID" value="MFD1644071.1"/>
    <property type="molecule type" value="Genomic_DNA"/>
</dbReference>
<evidence type="ECO:0000313" key="1">
    <source>
        <dbReference type="EMBL" id="MFD1644071.1"/>
    </source>
</evidence>
<reference evidence="1 2" key="1">
    <citation type="journal article" date="2019" name="Int. J. Syst. Evol. Microbiol.">
        <title>The Global Catalogue of Microorganisms (GCM) 10K type strain sequencing project: providing services to taxonomists for standard genome sequencing and annotation.</title>
        <authorList>
            <consortium name="The Broad Institute Genomics Platform"/>
            <consortium name="The Broad Institute Genome Sequencing Center for Infectious Disease"/>
            <person name="Wu L."/>
            <person name="Ma J."/>
        </authorList>
    </citation>
    <scope>NUCLEOTIDE SEQUENCE [LARGE SCALE GENOMIC DNA]</scope>
    <source>
        <strain evidence="1 2">CGMCC 1.10390</strain>
    </source>
</reference>
<dbReference type="Proteomes" id="UP001597034">
    <property type="component" value="Unassembled WGS sequence"/>
</dbReference>
<keyword evidence="2" id="KW-1185">Reference proteome</keyword>
<protein>
    <submittedName>
        <fullName evidence="1">DUF6360 family protein</fullName>
    </submittedName>
</protein>
<accession>A0ABD6DGV4</accession>